<comment type="caution">
    <text evidence="1">The sequence shown here is derived from an EMBL/GenBank/DDBJ whole genome shotgun (WGS) entry which is preliminary data.</text>
</comment>
<proteinExistence type="predicted"/>
<accession>K2FTP5</accession>
<gene>
    <name evidence="1" type="ORF">ACD_4C00344G0003</name>
</gene>
<reference evidence="1" key="1">
    <citation type="journal article" date="2012" name="Science">
        <title>Fermentation, hydrogen, and sulfur metabolism in multiple uncultivated bacterial phyla.</title>
        <authorList>
            <person name="Wrighton K.C."/>
            <person name="Thomas B.C."/>
            <person name="Sharon I."/>
            <person name="Miller C.S."/>
            <person name="Castelle C.J."/>
            <person name="VerBerkmoes N.C."/>
            <person name="Wilkins M.J."/>
            <person name="Hettich R.L."/>
            <person name="Lipton M.S."/>
            <person name="Williams K.H."/>
            <person name="Long P.E."/>
            <person name="Banfield J.F."/>
        </authorList>
    </citation>
    <scope>NUCLEOTIDE SEQUENCE [LARGE SCALE GENOMIC DNA]</scope>
</reference>
<evidence type="ECO:0008006" key="2">
    <source>
        <dbReference type="Google" id="ProtNLM"/>
    </source>
</evidence>
<dbReference type="SUPFAM" id="SSF47077">
    <property type="entry name" value="T4 endonuclease V"/>
    <property type="match status" value="1"/>
</dbReference>
<name>K2FTP5_9BACT</name>
<organism evidence="1">
    <name type="scientific">uncultured bacterium</name>
    <name type="common">gcode 4</name>
    <dbReference type="NCBI Taxonomy" id="1234023"/>
    <lineage>
        <taxon>Bacteria</taxon>
        <taxon>environmental samples</taxon>
    </lineage>
</organism>
<sequence length="146" mass="18020">MRLWSMHPRFLDDKWLVALWREWLLAKNVLEEKTSWYKNHPQLNRFKKTNNPLKYINEYLYEVFLESKNRNYNFDVSKIKHYPNLQKLTVTKWQFKYEIIHLKKKLLARNPKKLEEIESLNEINPHPLFIIIEGEIENWEILAKHS</sequence>
<dbReference type="Pfam" id="PF03013">
    <property type="entry name" value="Pyr_excise"/>
    <property type="match status" value="1"/>
</dbReference>
<protein>
    <recommendedName>
        <fullName evidence="2">Pyrimidine dimer DNA glycosylase</fullName>
    </recommendedName>
</protein>
<dbReference type="AlphaFoldDB" id="K2FTP5"/>
<dbReference type="EMBL" id="AMFJ01000860">
    <property type="protein sequence ID" value="EKE26283.1"/>
    <property type="molecule type" value="Genomic_DNA"/>
</dbReference>
<dbReference type="InterPro" id="IPR004260">
    <property type="entry name" value="Pyr-dimer_DNA_glycosylase"/>
</dbReference>
<evidence type="ECO:0000313" key="1">
    <source>
        <dbReference type="EMBL" id="EKE26283.1"/>
    </source>
</evidence>